<reference evidence="1" key="2">
    <citation type="submission" date="2011-02" db="EMBL/GenBank/DDBJ databases">
        <authorList>
            <person name="MacLean D."/>
        </authorList>
    </citation>
    <scope>NUCLEOTIDE SEQUENCE</scope>
</reference>
<dbReference type="AlphaFoldDB" id="F0WSJ7"/>
<dbReference type="HOGENOM" id="CLU_108332_0_0_1"/>
<proteinExistence type="predicted"/>
<dbReference type="EMBL" id="FR824278">
    <property type="protein sequence ID" value="CCA24323.1"/>
    <property type="molecule type" value="Genomic_DNA"/>
</dbReference>
<gene>
    <name evidence="1" type="primary">AlNc14C233G9342</name>
    <name evidence="1" type="ORF">ALNC14_104670</name>
</gene>
<organism evidence="1">
    <name type="scientific">Albugo laibachii Nc14</name>
    <dbReference type="NCBI Taxonomy" id="890382"/>
    <lineage>
        <taxon>Eukaryota</taxon>
        <taxon>Sar</taxon>
        <taxon>Stramenopiles</taxon>
        <taxon>Oomycota</taxon>
        <taxon>Peronosporomycetes</taxon>
        <taxon>Albuginales</taxon>
        <taxon>Albuginaceae</taxon>
        <taxon>Albugo</taxon>
    </lineage>
</organism>
<reference evidence="1" key="1">
    <citation type="journal article" date="2011" name="PLoS Biol.">
        <title>Gene gain and loss during evolution of obligate parasitism in the white rust pathogen of Arabidopsis thaliana.</title>
        <authorList>
            <person name="Kemen E."/>
            <person name="Gardiner A."/>
            <person name="Schultz-Larsen T."/>
            <person name="Kemen A.C."/>
            <person name="Balmuth A.L."/>
            <person name="Robert-Seilaniantz A."/>
            <person name="Bailey K."/>
            <person name="Holub E."/>
            <person name="Studholme D.J."/>
            <person name="Maclean D."/>
            <person name="Jones J.D."/>
        </authorList>
    </citation>
    <scope>NUCLEOTIDE SEQUENCE</scope>
</reference>
<sequence length="209" mass="23776">MEAILMLEQLRTTSNPGKMWESWKTKMKKQLQAIEKKIAQDSRRDLSLLNVFWRLQQLNIAKTIPMSYGIFLNRVSNNMEVRSKLSPDTTKMKVSIITSCRRVPIENVTKKCGTVTSNPREVVEEFMDHWGAVMGDISSSTNDSADPCFRNQNQLLESIQVSLESEEQDRLSTRLSTPERAEVIKHMQSSSSSGMNGLPVAFYQADLKT</sequence>
<evidence type="ECO:0000313" key="1">
    <source>
        <dbReference type="EMBL" id="CCA24323.1"/>
    </source>
</evidence>
<name>F0WSJ7_9STRA</name>
<accession>F0WSJ7</accession>
<protein>
    <submittedName>
        <fullName evidence="1">AlNc14C233G9342 protein</fullName>
    </submittedName>
</protein>